<protein>
    <submittedName>
        <fullName evidence="1">Uncharacterized protein</fullName>
    </submittedName>
</protein>
<gene>
    <name evidence="1" type="ORF">SV7mr_49660</name>
</gene>
<name>A0A517T223_9BACT</name>
<sequence length="82" mass="8671">MDGGAEGRKPSAPERFGMPIMRLLVRSFRASPTEVLFAGVQSRITAQSGAQAASQGISSCQSSSKFSCLSHLKGESHSTRTL</sequence>
<evidence type="ECO:0000313" key="1">
    <source>
        <dbReference type="EMBL" id="QDT62418.1"/>
    </source>
</evidence>
<proteinExistence type="predicted"/>
<dbReference type="Proteomes" id="UP000315003">
    <property type="component" value="Chromosome"/>
</dbReference>
<reference evidence="1 2" key="1">
    <citation type="submission" date="2019-02" db="EMBL/GenBank/DDBJ databases">
        <title>Deep-cultivation of Planctomycetes and their phenomic and genomic characterization uncovers novel biology.</title>
        <authorList>
            <person name="Wiegand S."/>
            <person name="Jogler M."/>
            <person name="Boedeker C."/>
            <person name="Pinto D."/>
            <person name="Vollmers J."/>
            <person name="Rivas-Marin E."/>
            <person name="Kohn T."/>
            <person name="Peeters S.H."/>
            <person name="Heuer A."/>
            <person name="Rast P."/>
            <person name="Oberbeckmann S."/>
            <person name="Bunk B."/>
            <person name="Jeske O."/>
            <person name="Meyerdierks A."/>
            <person name="Storesund J.E."/>
            <person name="Kallscheuer N."/>
            <person name="Luecker S."/>
            <person name="Lage O.M."/>
            <person name="Pohl T."/>
            <person name="Merkel B.J."/>
            <person name="Hornburger P."/>
            <person name="Mueller R.-W."/>
            <person name="Bruemmer F."/>
            <person name="Labrenz M."/>
            <person name="Spormann A.M."/>
            <person name="Op den Camp H."/>
            <person name="Overmann J."/>
            <person name="Amann R."/>
            <person name="Jetten M.S.M."/>
            <person name="Mascher T."/>
            <person name="Medema M.H."/>
            <person name="Devos D.P."/>
            <person name="Kaster A.-K."/>
            <person name="Ovreas L."/>
            <person name="Rohde M."/>
            <person name="Galperin M.Y."/>
            <person name="Jogler C."/>
        </authorList>
    </citation>
    <scope>NUCLEOTIDE SEQUENCE [LARGE SCALE GENOMIC DNA]</scope>
    <source>
        <strain evidence="1 2">SV_7m_r</strain>
    </source>
</reference>
<dbReference type="EMBL" id="CP036272">
    <property type="protein sequence ID" value="QDT62418.1"/>
    <property type="molecule type" value="Genomic_DNA"/>
</dbReference>
<evidence type="ECO:0000313" key="2">
    <source>
        <dbReference type="Proteomes" id="UP000315003"/>
    </source>
</evidence>
<dbReference type="AlphaFoldDB" id="A0A517T223"/>
<organism evidence="1 2">
    <name type="scientific">Stieleria bergensis</name>
    <dbReference type="NCBI Taxonomy" id="2528025"/>
    <lineage>
        <taxon>Bacteria</taxon>
        <taxon>Pseudomonadati</taxon>
        <taxon>Planctomycetota</taxon>
        <taxon>Planctomycetia</taxon>
        <taxon>Pirellulales</taxon>
        <taxon>Pirellulaceae</taxon>
        <taxon>Stieleria</taxon>
    </lineage>
</organism>
<keyword evidence="2" id="KW-1185">Reference proteome</keyword>
<accession>A0A517T223</accession>